<keyword evidence="3" id="KW-1185">Reference proteome</keyword>
<feature type="compositionally biased region" description="Polar residues" evidence="1">
    <location>
        <begin position="77"/>
        <end position="97"/>
    </location>
</feature>
<dbReference type="Proteomes" id="UP000621799">
    <property type="component" value="Unassembled WGS sequence"/>
</dbReference>
<protein>
    <submittedName>
        <fullName evidence="2">Uncharacterized protein</fullName>
    </submittedName>
</protein>
<feature type="region of interest" description="Disordered" evidence="1">
    <location>
        <begin position="38"/>
        <end position="158"/>
    </location>
</feature>
<feature type="compositionally biased region" description="Low complexity" evidence="1">
    <location>
        <begin position="111"/>
        <end position="124"/>
    </location>
</feature>
<comment type="caution">
    <text evidence="2">The sequence shown here is derived from an EMBL/GenBank/DDBJ whole genome shotgun (WGS) entry which is preliminary data.</text>
</comment>
<organism evidence="2 3">
    <name type="scientific">Zarconia navalis LEGE 11467</name>
    <dbReference type="NCBI Taxonomy" id="1828826"/>
    <lineage>
        <taxon>Bacteria</taxon>
        <taxon>Bacillati</taxon>
        <taxon>Cyanobacteriota</taxon>
        <taxon>Cyanophyceae</taxon>
        <taxon>Oscillatoriophycideae</taxon>
        <taxon>Oscillatoriales</taxon>
        <taxon>Oscillatoriales incertae sedis</taxon>
        <taxon>Zarconia</taxon>
        <taxon>Zarconia navalis</taxon>
    </lineage>
</organism>
<name>A0A928W019_9CYAN</name>
<accession>A0A928W019</accession>
<gene>
    <name evidence="2" type="ORF">IQ235_08515</name>
</gene>
<evidence type="ECO:0000256" key="1">
    <source>
        <dbReference type="SAM" id="MobiDB-lite"/>
    </source>
</evidence>
<feature type="compositionally biased region" description="Low complexity" evidence="1">
    <location>
        <begin position="58"/>
        <end position="76"/>
    </location>
</feature>
<dbReference type="AlphaFoldDB" id="A0A928W019"/>
<proteinExistence type="predicted"/>
<feature type="compositionally biased region" description="Polar residues" evidence="1">
    <location>
        <begin position="125"/>
        <end position="152"/>
    </location>
</feature>
<sequence>MSNTPTPTSRATLISGFLLGTLVGLVPWAIAQFIPDDDTADSETSTEAANSNQALQQGFSTSPTTGTPVFTGPGSVQSPNSATSPGTTQTGSPQAQAPRQVYQPSGGGTQTPGTRPQTQAPRQTNRVTQRPVNNTNRPNSGSGARNTGSNNRPIRGLW</sequence>
<dbReference type="RefSeq" id="WP_264321059.1">
    <property type="nucleotide sequence ID" value="NZ_JADEXN010000121.1"/>
</dbReference>
<dbReference type="EMBL" id="JADEXN010000121">
    <property type="protein sequence ID" value="MBE9040820.1"/>
    <property type="molecule type" value="Genomic_DNA"/>
</dbReference>
<reference evidence="2" key="1">
    <citation type="submission" date="2020-10" db="EMBL/GenBank/DDBJ databases">
        <authorList>
            <person name="Castelo-Branco R."/>
            <person name="Eusebio N."/>
            <person name="Adriana R."/>
            <person name="Vieira A."/>
            <person name="Brugerolle De Fraissinette N."/>
            <person name="Rezende De Castro R."/>
            <person name="Schneider M.P."/>
            <person name="Vasconcelos V."/>
            <person name="Leao P.N."/>
        </authorList>
    </citation>
    <scope>NUCLEOTIDE SEQUENCE</scope>
    <source>
        <strain evidence="2">LEGE 11467</strain>
    </source>
</reference>
<evidence type="ECO:0000313" key="2">
    <source>
        <dbReference type="EMBL" id="MBE9040820.1"/>
    </source>
</evidence>
<evidence type="ECO:0000313" key="3">
    <source>
        <dbReference type="Proteomes" id="UP000621799"/>
    </source>
</evidence>